<dbReference type="Pfam" id="PF13419">
    <property type="entry name" value="HAD_2"/>
    <property type="match status" value="1"/>
</dbReference>
<dbReference type="InterPro" id="IPR023214">
    <property type="entry name" value="HAD_sf"/>
</dbReference>
<dbReference type="NCBIfam" id="TIGR01509">
    <property type="entry name" value="HAD-SF-IA-v3"/>
    <property type="match status" value="1"/>
</dbReference>
<keyword evidence="2" id="KW-1185">Reference proteome</keyword>
<dbReference type="PANTHER" id="PTHR18901">
    <property type="entry name" value="2-DEOXYGLUCOSE-6-PHOSPHATE PHOSPHATASE 2"/>
    <property type="match status" value="1"/>
</dbReference>
<dbReference type="RefSeq" id="WP_267310914.1">
    <property type="nucleotide sequence ID" value="NZ_JABXXV010000001.1"/>
</dbReference>
<dbReference type="EMBL" id="JABXXV010000001">
    <property type="protein sequence ID" value="NVN45328.1"/>
    <property type="molecule type" value="Genomic_DNA"/>
</dbReference>
<evidence type="ECO:0000313" key="2">
    <source>
        <dbReference type="Proteomes" id="UP001516351"/>
    </source>
</evidence>
<dbReference type="Gene3D" id="1.10.150.240">
    <property type="entry name" value="Putative phosphatase, domain 2"/>
    <property type="match status" value="1"/>
</dbReference>
<evidence type="ECO:0000313" key="1">
    <source>
        <dbReference type="EMBL" id="NVN45328.1"/>
    </source>
</evidence>
<dbReference type="InterPro" id="IPR006439">
    <property type="entry name" value="HAD-SF_hydro_IA"/>
</dbReference>
<dbReference type="SFLD" id="SFLDG01129">
    <property type="entry name" value="C1.5:_HAD__Beta-PGM__Phosphata"/>
    <property type="match status" value="1"/>
</dbReference>
<dbReference type="InterPro" id="IPR041492">
    <property type="entry name" value="HAD_2"/>
</dbReference>
<comment type="caution">
    <text evidence="1">The sequence shown here is derived from an EMBL/GenBank/DDBJ whole genome shotgun (WGS) entry which is preliminary data.</text>
</comment>
<name>A0ABX2P095_9PROT</name>
<proteinExistence type="predicted"/>
<accession>A0ABX2P095</accession>
<dbReference type="SUPFAM" id="SSF56784">
    <property type="entry name" value="HAD-like"/>
    <property type="match status" value="1"/>
</dbReference>
<organism evidence="1 2">
    <name type="scientific">Asaia spathodeae</name>
    <dbReference type="NCBI Taxonomy" id="657016"/>
    <lineage>
        <taxon>Bacteria</taxon>
        <taxon>Pseudomonadati</taxon>
        <taxon>Pseudomonadota</taxon>
        <taxon>Alphaproteobacteria</taxon>
        <taxon>Acetobacterales</taxon>
        <taxon>Acetobacteraceae</taxon>
        <taxon>Asaia</taxon>
    </lineage>
</organism>
<gene>
    <name evidence="1" type="ORF">HW542_00725</name>
</gene>
<protein>
    <submittedName>
        <fullName evidence="1">HAD family phosphatase</fullName>
    </submittedName>
</protein>
<dbReference type="PANTHER" id="PTHR18901:SF38">
    <property type="entry name" value="PSEUDOURIDINE-5'-PHOSPHATASE"/>
    <property type="match status" value="1"/>
</dbReference>
<dbReference type="InterPro" id="IPR023198">
    <property type="entry name" value="PGP-like_dom2"/>
</dbReference>
<reference evidence="1 2" key="1">
    <citation type="submission" date="2020-06" db="EMBL/GenBank/DDBJ databases">
        <title>Synonyms of Asaia species.</title>
        <authorList>
            <person name="Sombolestani A."/>
        </authorList>
    </citation>
    <scope>NUCLEOTIDE SEQUENCE [LARGE SCALE GENOMIC DNA]</scope>
    <source>
        <strain evidence="1 2">LMG 27047</strain>
    </source>
</reference>
<dbReference type="InterPro" id="IPR036412">
    <property type="entry name" value="HAD-like_sf"/>
</dbReference>
<dbReference type="Gene3D" id="3.40.50.1000">
    <property type="entry name" value="HAD superfamily/HAD-like"/>
    <property type="match status" value="1"/>
</dbReference>
<dbReference type="SFLD" id="SFLDS00003">
    <property type="entry name" value="Haloacid_Dehalogenase"/>
    <property type="match status" value="1"/>
</dbReference>
<dbReference type="PRINTS" id="PR00413">
    <property type="entry name" value="HADHALOGNASE"/>
</dbReference>
<dbReference type="SFLD" id="SFLDG01135">
    <property type="entry name" value="C1.5.6:_HAD__Beta-PGM__Phospha"/>
    <property type="match status" value="1"/>
</dbReference>
<dbReference type="Proteomes" id="UP001516351">
    <property type="component" value="Unassembled WGS sequence"/>
</dbReference>
<sequence>MTGPGPISGILFDMDGVLLDSESLSLEAFVMAARDLGHDMPLAFARQMIGLPGDACARLVVETYGPEVDLGALFRAQDKRLHDLVEAGGLILKRGVEPLLDYLDARKLPRAIATSSSRVRTETHLRHVGIYERFDAIITRDDVTRGKPDPEPYLRAAAAIGIEPAYCLAIEDSHNGARAAHAAGIRVIVVPDLMAPNEEIICKAHAIMDDLHEVRDFIERADSAA</sequence>